<dbReference type="GO" id="GO:0003727">
    <property type="term" value="F:single-stranded RNA binding"/>
    <property type="evidence" value="ECO:0007669"/>
    <property type="project" value="TreeGrafter"/>
</dbReference>
<dbReference type="EMBL" id="CAJOBC010005670">
    <property type="protein sequence ID" value="CAF3871857.1"/>
    <property type="molecule type" value="Genomic_DNA"/>
</dbReference>
<name>A0A814PKE7_9BILA</name>
<evidence type="ECO:0000313" key="2">
    <source>
        <dbReference type="EMBL" id="CAF1107239.1"/>
    </source>
</evidence>
<dbReference type="GO" id="GO:0071040">
    <property type="term" value="P:nuclear polyadenylation-dependent antisense transcript catabolic process"/>
    <property type="evidence" value="ECO:0007669"/>
    <property type="project" value="TreeGrafter"/>
</dbReference>
<dbReference type="EMBL" id="CAJNOQ010005670">
    <property type="protein sequence ID" value="CAF1107239.1"/>
    <property type="molecule type" value="Genomic_DNA"/>
</dbReference>
<reference evidence="2" key="1">
    <citation type="submission" date="2021-02" db="EMBL/GenBank/DDBJ databases">
        <authorList>
            <person name="Nowell W R."/>
        </authorList>
    </citation>
    <scope>NUCLEOTIDE SEQUENCE</scope>
</reference>
<organism evidence="2 4">
    <name type="scientific">Didymodactylos carnosus</name>
    <dbReference type="NCBI Taxonomy" id="1234261"/>
    <lineage>
        <taxon>Eukaryota</taxon>
        <taxon>Metazoa</taxon>
        <taxon>Spiralia</taxon>
        <taxon>Gnathifera</taxon>
        <taxon>Rotifera</taxon>
        <taxon>Eurotatoria</taxon>
        <taxon>Bdelloidea</taxon>
        <taxon>Philodinida</taxon>
        <taxon>Philodinidae</taxon>
        <taxon>Didymodactylos</taxon>
    </lineage>
</organism>
<evidence type="ECO:0000259" key="1">
    <source>
        <dbReference type="Pfam" id="PF01612"/>
    </source>
</evidence>
<dbReference type="GO" id="GO:0005730">
    <property type="term" value="C:nucleolus"/>
    <property type="evidence" value="ECO:0007669"/>
    <property type="project" value="TreeGrafter"/>
</dbReference>
<gene>
    <name evidence="2" type="ORF">GPM918_LOCUS19051</name>
    <name evidence="3" type="ORF">SRO942_LOCUS19048</name>
</gene>
<dbReference type="GO" id="GO:0071044">
    <property type="term" value="P:histone mRNA catabolic process"/>
    <property type="evidence" value="ECO:0007669"/>
    <property type="project" value="TreeGrafter"/>
</dbReference>
<dbReference type="GO" id="GO:0071036">
    <property type="term" value="P:nuclear polyadenylation-dependent snoRNA catabolic process"/>
    <property type="evidence" value="ECO:0007669"/>
    <property type="project" value="TreeGrafter"/>
</dbReference>
<dbReference type="Proteomes" id="UP000663829">
    <property type="component" value="Unassembled WGS sequence"/>
</dbReference>
<dbReference type="Gene3D" id="3.30.420.10">
    <property type="entry name" value="Ribonuclease H-like superfamily/Ribonuclease H"/>
    <property type="match status" value="2"/>
</dbReference>
<comment type="caution">
    <text evidence="2">The sequence shown here is derived from an EMBL/GenBank/DDBJ whole genome shotgun (WGS) entry which is preliminary data.</text>
</comment>
<protein>
    <recommendedName>
        <fullName evidence="1">3'-5' exonuclease domain-containing protein</fullName>
    </recommendedName>
</protein>
<dbReference type="PANTHER" id="PTHR12124:SF47">
    <property type="entry name" value="EXOSOME COMPONENT 10"/>
    <property type="match status" value="1"/>
</dbReference>
<proteinExistence type="predicted"/>
<dbReference type="GO" id="GO:0000175">
    <property type="term" value="F:3'-5'-RNA exonuclease activity"/>
    <property type="evidence" value="ECO:0007669"/>
    <property type="project" value="InterPro"/>
</dbReference>
<feature type="domain" description="3'-5' exonuclease" evidence="1">
    <location>
        <begin position="97"/>
        <end position="170"/>
    </location>
</feature>
<dbReference type="InterPro" id="IPR036397">
    <property type="entry name" value="RNaseH_sf"/>
</dbReference>
<evidence type="ECO:0000313" key="4">
    <source>
        <dbReference type="Proteomes" id="UP000663829"/>
    </source>
</evidence>
<dbReference type="OrthoDB" id="2250022at2759"/>
<sequence>MVPLPDLFTSTEIIEEIQRGQISLNEIKKKYSDLLKNAYYYELESFEVPPEQLELCEEQTPESLQDTKYEYVDTGEKLKNMADHIQLQSEIAVDLSSSISIVLHSSENDIEWLQKDFGVYMVNMFDTFCAAEELYLSGLSLACLLKEFGGVDTNKDKYQNEDWRKLPVTLSTLVLN</sequence>
<dbReference type="InterPro" id="IPR002562">
    <property type="entry name" value="3'-5'_exonuclease_dom"/>
</dbReference>
<dbReference type="InterPro" id="IPR045092">
    <property type="entry name" value="Rrp6-like"/>
</dbReference>
<dbReference type="AlphaFoldDB" id="A0A814PKE7"/>
<dbReference type="GO" id="GO:0000467">
    <property type="term" value="P:exonucleolytic trimming to generate mature 3'-end of 5.8S rRNA from tricistronic rRNA transcript (SSU-rRNA, 5.8S rRNA, LSU-rRNA)"/>
    <property type="evidence" value="ECO:0007669"/>
    <property type="project" value="InterPro"/>
</dbReference>
<dbReference type="GO" id="GO:0071039">
    <property type="term" value="P:nuclear polyadenylation-dependent CUT catabolic process"/>
    <property type="evidence" value="ECO:0007669"/>
    <property type="project" value="TreeGrafter"/>
</dbReference>
<dbReference type="SUPFAM" id="SSF53098">
    <property type="entry name" value="Ribonuclease H-like"/>
    <property type="match status" value="1"/>
</dbReference>
<evidence type="ECO:0000313" key="3">
    <source>
        <dbReference type="EMBL" id="CAF3871857.1"/>
    </source>
</evidence>
<keyword evidence="4" id="KW-1185">Reference proteome</keyword>
<dbReference type="GO" id="GO:0071035">
    <property type="term" value="P:nuclear polyadenylation-dependent rRNA catabolic process"/>
    <property type="evidence" value="ECO:0007669"/>
    <property type="project" value="TreeGrafter"/>
</dbReference>
<dbReference type="InterPro" id="IPR012337">
    <property type="entry name" value="RNaseH-like_sf"/>
</dbReference>
<dbReference type="GO" id="GO:0071038">
    <property type="term" value="P:TRAMP-dependent tRNA surveillance pathway"/>
    <property type="evidence" value="ECO:0007669"/>
    <property type="project" value="TreeGrafter"/>
</dbReference>
<dbReference type="GO" id="GO:0000176">
    <property type="term" value="C:nuclear exosome (RNase complex)"/>
    <property type="evidence" value="ECO:0007669"/>
    <property type="project" value="TreeGrafter"/>
</dbReference>
<dbReference type="PANTHER" id="PTHR12124">
    <property type="entry name" value="POLYMYOSITIS/SCLERODERMA AUTOANTIGEN-RELATED"/>
    <property type="match status" value="1"/>
</dbReference>
<dbReference type="GO" id="GO:0071037">
    <property type="term" value="P:nuclear polyadenylation-dependent snRNA catabolic process"/>
    <property type="evidence" value="ECO:0007669"/>
    <property type="project" value="TreeGrafter"/>
</dbReference>
<dbReference type="Proteomes" id="UP000681722">
    <property type="component" value="Unassembled WGS sequence"/>
</dbReference>
<accession>A0A814PKE7</accession>
<dbReference type="GO" id="GO:0071051">
    <property type="term" value="P:poly(A)-dependent snoRNA 3'-end processing"/>
    <property type="evidence" value="ECO:0007669"/>
    <property type="project" value="TreeGrafter"/>
</dbReference>
<dbReference type="Pfam" id="PF01612">
    <property type="entry name" value="DNA_pol_A_exo1"/>
    <property type="match status" value="1"/>
</dbReference>